<keyword evidence="2" id="KW-1185">Reference proteome</keyword>
<proteinExistence type="predicted"/>
<dbReference type="Gene3D" id="3.10.180.10">
    <property type="entry name" value="2,3-Dihydroxybiphenyl 1,2-Dioxygenase, domain 1"/>
    <property type="match status" value="1"/>
</dbReference>
<evidence type="ECO:0000313" key="2">
    <source>
        <dbReference type="Proteomes" id="UP000198706"/>
    </source>
</evidence>
<protein>
    <recommendedName>
        <fullName evidence="3">VOC domain-containing protein</fullName>
    </recommendedName>
</protein>
<evidence type="ECO:0000313" key="1">
    <source>
        <dbReference type="EMBL" id="SDK02407.1"/>
    </source>
</evidence>
<gene>
    <name evidence="1" type="ORF">SAMN05216186_1049</name>
</gene>
<name>A0A1G8YID1_9PSED</name>
<dbReference type="Proteomes" id="UP000198706">
    <property type="component" value="Unassembled WGS sequence"/>
</dbReference>
<dbReference type="STRING" id="137658.SAMN05216186_1049"/>
<dbReference type="EMBL" id="FNFD01000004">
    <property type="protein sequence ID" value="SDK02407.1"/>
    <property type="molecule type" value="Genomic_DNA"/>
</dbReference>
<dbReference type="AlphaFoldDB" id="A0A1G8YID1"/>
<organism evidence="1 2">
    <name type="scientific">Pseudomonas indica</name>
    <dbReference type="NCBI Taxonomy" id="137658"/>
    <lineage>
        <taxon>Bacteria</taxon>
        <taxon>Pseudomonadati</taxon>
        <taxon>Pseudomonadota</taxon>
        <taxon>Gammaproteobacteria</taxon>
        <taxon>Pseudomonadales</taxon>
        <taxon>Pseudomonadaceae</taxon>
        <taxon>Pseudomonas</taxon>
    </lineage>
</organism>
<dbReference type="RefSeq" id="WP_084334433.1">
    <property type="nucleotide sequence ID" value="NZ_CBKZNZ010000039.1"/>
</dbReference>
<evidence type="ECO:0008006" key="3">
    <source>
        <dbReference type="Google" id="ProtNLM"/>
    </source>
</evidence>
<dbReference type="SUPFAM" id="SSF54593">
    <property type="entry name" value="Glyoxalase/Bleomycin resistance protein/Dihydroxybiphenyl dioxygenase"/>
    <property type="match status" value="1"/>
</dbReference>
<dbReference type="InterPro" id="IPR029068">
    <property type="entry name" value="Glyas_Bleomycin-R_OHBP_Dase"/>
</dbReference>
<sequence>MKFTPGRNMAMKVPPHQWQQTVAFYRDVLGLPVLAEQADSLAFDFGGDRRLWIDRVASMSQAELWLEICSDDPVAAARWLEERGVVRCDAIEPLPEGFEGFWIANPAGIVHLLSRSA</sequence>
<accession>A0A1G8YID1</accession>
<reference evidence="1 2" key="1">
    <citation type="submission" date="2016-10" db="EMBL/GenBank/DDBJ databases">
        <authorList>
            <person name="de Groot N.N."/>
        </authorList>
    </citation>
    <scope>NUCLEOTIDE SEQUENCE [LARGE SCALE GENOMIC DNA]</scope>
    <source>
        <strain evidence="1 2">JCM 21544</strain>
    </source>
</reference>